<dbReference type="PANTHER" id="PTHR43309:SF5">
    <property type="entry name" value="5-OXOPROLINASE SUBUNIT C"/>
    <property type="match status" value="1"/>
</dbReference>
<name>A0ABT2WEK6_9BACI</name>
<proteinExistence type="predicted"/>
<dbReference type="Proteomes" id="UP001208656">
    <property type="component" value="Unassembled WGS sequence"/>
</dbReference>
<keyword evidence="6" id="KW-1185">Reference proteome</keyword>
<sequence length="333" mass="36997">MTVKRAGLLTIIQDLGRCGFQKYGVIVSGAMDQTSHRIANILVGNDENEPTVEMTLVGPTFQFQEDALIAICGGDLSATINGIPVHLWRPIYVKKNSELKFSACRNGCRAYLAVAGGFKIDKVLNSKSTYLRAGIGGLNGSALQTGDQLSVGHYSILAKKISSSLSKQVKNGYFESKWGVNPKRLTATQHKNIKEIRVIRGRQYDWFTEESQKHFFRSPYTITNQSDRMGYRLQGAKLTLATEQEMISEAVNFGTIQVPPDGNPIILLADRQTTGGYPKIGQVIQVDLPIIAQAKPGEKLCFSEISLTEAHYLYMEREKYINEIKNGIQLKFN</sequence>
<evidence type="ECO:0000256" key="3">
    <source>
        <dbReference type="ARBA" id="ARBA00022840"/>
    </source>
</evidence>
<gene>
    <name evidence="5" type="ORF">OEV82_02735</name>
</gene>
<dbReference type="EMBL" id="JAOUSE010000004">
    <property type="protein sequence ID" value="MCU9593371.1"/>
    <property type="molecule type" value="Genomic_DNA"/>
</dbReference>
<dbReference type="InterPro" id="IPR003778">
    <property type="entry name" value="CT_A_B"/>
</dbReference>
<dbReference type="PANTHER" id="PTHR43309">
    <property type="entry name" value="5-OXOPROLINASE SUBUNIT C"/>
    <property type="match status" value="1"/>
</dbReference>
<dbReference type="SUPFAM" id="SSF50891">
    <property type="entry name" value="Cyclophilin-like"/>
    <property type="match status" value="1"/>
</dbReference>
<comment type="caution">
    <text evidence="5">The sequence shown here is derived from an EMBL/GenBank/DDBJ whole genome shotgun (WGS) entry which is preliminary data.</text>
</comment>
<evidence type="ECO:0000313" key="5">
    <source>
        <dbReference type="EMBL" id="MCU9593371.1"/>
    </source>
</evidence>
<dbReference type="InterPro" id="IPR052708">
    <property type="entry name" value="PxpC"/>
</dbReference>
<evidence type="ECO:0000256" key="1">
    <source>
        <dbReference type="ARBA" id="ARBA00022741"/>
    </source>
</evidence>
<keyword evidence="2" id="KW-0378">Hydrolase</keyword>
<dbReference type="Gene3D" id="2.40.100.10">
    <property type="entry name" value="Cyclophilin-like"/>
    <property type="match status" value="1"/>
</dbReference>
<reference evidence="5 6" key="1">
    <citation type="submission" date="2022-10" db="EMBL/GenBank/DDBJ databases">
        <title>Description of Fervidibacillus gen. nov. in the family Fervidibacillaceae fam. nov. with two species, Fervidibacillus albus sp. nov., and Fervidibacillus halotolerans sp. nov., isolated from tidal flat sediments.</title>
        <authorList>
            <person name="Kwon K.K."/>
            <person name="Yang S.-H."/>
        </authorList>
    </citation>
    <scope>NUCLEOTIDE SEQUENCE [LARGE SCALE GENOMIC DNA]</scope>
    <source>
        <strain evidence="5 6">DSM 23332</strain>
    </source>
</reference>
<organism evidence="5 6">
    <name type="scientific">Pallidibacillus thermolactis</name>
    <dbReference type="NCBI Taxonomy" id="251051"/>
    <lineage>
        <taxon>Bacteria</taxon>
        <taxon>Bacillati</taxon>
        <taxon>Bacillota</taxon>
        <taxon>Bacilli</taxon>
        <taxon>Bacillales</taxon>
        <taxon>Bacillaceae</taxon>
        <taxon>Pallidibacillus</taxon>
    </lineage>
</organism>
<dbReference type="SMART" id="SM00797">
    <property type="entry name" value="AHS2"/>
    <property type="match status" value="1"/>
</dbReference>
<evidence type="ECO:0000259" key="4">
    <source>
        <dbReference type="SMART" id="SM00797"/>
    </source>
</evidence>
<dbReference type="InterPro" id="IPR029000">
    <property type="entry name" value="Cyclophilin-like_dom_sf"/>
</dbReference>
<keyword evidence="1" id="KW-0547">Nucleotide-binding</keyword>
<accession>A0ABT2WEK6</accession>
<dbReference type="NCBIfam" id="TIGR00724">
    <property type="entry name" value="urea_amlyse_rel"/>
    <property type="match status" value="1"/>
</dbReference>
<evidence type="ECO:0000256" key="2">
    <source>
        <dbReference type="ARBA" id="ARBA00022801"/>
    </source>
</evidence>
<evidence type="ECO:0000313" key="6">
    <source>
        <dbReference type="Proteomes" id="UP001208656"/>
    </source>
</evidence>
<protein>
    <submittedName>
        <fullName evidence="5">Biotin-dependent carboxyltransferase family protein</fullName>
    </submittedName>
</protein>
<keyword evidence="3" id="KW-0067">ATP-binding</keyword>
<dbReference type="Pfam" id="PF02626">
    <property type="entry name" value="CT_A_B"/>
    <property type="match status" value="1"/>
</dbReference>
<feature type="domain" description="Carboxyltransferase" evidence="4">
    <location>
        <begin position="22"/>
        <end position="320"/>
    </location>
</feature>